<name>A0A385EFU4_9CAUD</name>
<protein>
    <submittedName>
        <fullName evidence="2">Uncharacterized protein</fullName>
    </submittedName>
</protein>
<feature type="region of interest" description="Disordered" evidence="1">
    <location>
        <begin position="147"/>
        <end position="246"/>
    </location>
</feature>
<evidence type="ECO:0000313" key="3">
    <source>
        <dbReference type="Proteomes" id="UP000259683"/>
    </source>
</evidence>
<gene>
    <name evidence="2" type="ORF">CcrSC_gp353</name>
</gene>
<proteinExistence type="predicted"/>
<evidence type="ECO:0000313" key="2">
    <source>
        <dbReference type="EMBL" id="AXQ69935.1"/>
    </source>
</evidence>
<dbReference type="Proteomes" id="UP000259683">
    <property type="component" value="Segment"/>
</dbReference>
<keyword evidence="3" id="KW-1185">Reference proteome</keyword>
<organism evidence="2 3">
    <name type="scientific">Caulobacter phage CcrSC</name>
    <dbReference type="NCBI Taxonomy" id="2283272"/>
    <lineage>
        <taxon>Viruses</taxon>
        <taxon>Duplodnaviria</taxon>
        <taxon>Heunggongvirae</taxon>
        <taxon>Uroviricota</taxon>
        <taxon>Caudoviricetes</taxon>
        <taxon>Jeanschmidtviridae</taxon>
        <taxon>Bertelyvirus</taxon>
        <taxon>Bertelyvirus SC</taxon>
    </lineage>
</organism>
<feature type="compositionally biased region" description="Basic residues" evidence="1">
    <location>
        <begin position="168"/>
        <end position="178"/>
    </location>
</feature>
<evidence type="ECO:0000256" key="1">
    <source>
        <dbReference type="SAM" id="MobiDB-lite"/>
    </source>
</evidence>
<accession>A0A385EFU4</accession>
<sequence length="246" mass="26223">MAIIFSPAFLDKVEDLLNDRLEGNLSPFLLQTINGSLDYLLNGNLKYTYTRNYLGNASDMGTLLRTLLPGAAIVTQVKKGFLTIGAGTEVTIEYDGETYTDFVATTDEVLATVIAALAPLRFKLAKDETERAEKALKAEARKAAKKAAAAKPADTGLSVTKEADKPAPKKKAPAKKPKHEVLDAGAEVIERPVPNEPTGKKTGEVPAKSSGSFRPAGFKAPVAGRNTSSTSGSVGHRQIVRDPSKR</sequence>
<reference evidence="2" key="2">
    <citation type="submission" date="2021-07" db="EMBL/GenBank/DDBJ databases">
        <title>Giant CbK-like Caulobacter bacteriophages have genetically divergent genomes.</title>
        <authorList>
            <person name="Wilson K."/>
            <person name="Ely B."/>
        </authorList>
    </citation>
    <scope>NUCLEOTIDE SEQUENCE</scope>
</reference>
<dbReference type="EMBL" id="MH588547">
    <property type="protein sequence ID" value="AXQ69935.1"/>
    <property type="molecule type" value="Genomic_DNA"/>
</dbReference>
<reference evidence="2" key="1">
    <citation type="submission" date="2018-07" db="EMBL/GenBank/DDBJ databases">
        <authorList>
            <person name="Wilson K.M."/>
            <person name="Ely B."/>
        </authorList>
    </citation>
    <scope>NUCLEOTIDE SEQUENCE</scope>
</reference>